<dbReference type="CDD" id="cd06661">
    <property type="entry name" value="GGCT_like"/>
    <property type="match status" value="1"/>
</dbReference>
<proteinExistence type="predicted"/>
<dbReference type="RefSeq" id="WP_268803243.1">
    <property type="nucleotide sequence ID" value="NZ_JAPRAY010000002.1"/>
</dbReference>
<evidence type="ECO:0000256" key="3">
    <source>
        <dbReference type="PIRSR" id="PIRSR617939-2"/>
    </source>
</evidence>
<dbReference type="InterPro" id="IPR036568">
    <property type="entry name" value="GGCT-like_sf"/>
</dbReference>
<dbReference type="GO" id="GO:0003839">
    <property type="term" value="F:gamma-glutamylcyclotransferase activity"/>
    <property type="evidence" value="ECO:0007669"/>
    <property type="project" value="InterPro"/>
</dbReference>
<organism evidence="5 6">
    <name type="scientific">Mediterraneibacter gnavus</name>
    <name type="common">Ruminococcus gnavus</name>
    <dbReference type="NCBI Taxonomy" id="33038"/>
    <lineage>
        <taxon>Bacteria</taxon>
        <taxon>Bacillati</taxon>
        <taxon>Bacillota</taxon>
        <taxon>Clostridia</taxon>
        <taxon>Lachnospirales</taxon>
        <taxon>Lachnospiraceae</taxon>
        <taxon>Mediterraneibacter</taxon>
    </lineage>
</organism>
<feature type="binding site" evidence="3">
    <location>
        <position position="117"/>
    </location>
    <ligand>
        <name>substrate</name>
    </ligand>
</feature>
<feature type="binding site" evidence="3">
    <location>
        <begin position="4"/>
        <end position="9"/>
    </location>
    <ligand>
        <name>substrate</name>
    </ligand>
</feature>
<dbReference type="InterPro" id="IPR009288">
    <property type="entry name" value="AIG2-like_dom"/>
</dbReference>
<evidence type="ECO:0000259" key="4">
    <source>
        <dbReference type="Pfam" id="PF06094"/>
    </source>
</evidence>
<evidence type="ECO:0000313" key="6">
    <source>
        <dbReference type="Proteomes" id="UP001079535"/>
    </source>
</evidence>
<protein>
    <submittedName>
        <fullName evidence="5">Gamma-glutamylcyclotransferase</fullName>
    </submittedName>
</protein>
<dbReference type="InterPro" id="IPR013024">
    <property type="entry name" value="GGCT-like"/>
</dbReference>
<sequence>MKLYVAYGSNLNKEQMRHRCPDAKPVYTGYLDNWELIYRGSKTGSYATIRRKKGYRVPVAVWRISETDERNLDIYEGYPRFYYKQNVYVTLQDGSRVKAMVYILFNGAKPGRPSERYIDTVYQGYSDFKLNYGFLMDSLLTNKEELKKERG</sequence>
<feature type="active site" description="Proton acceptor" evidence="2">
    <location>
        <position position="76"/>
    </location>
</feature>
<dbReference type="AlphaFoldDB" id="A0A9Q4HTH7"/>
<comment type="caution">
    <text evidence="5">The sequence shown here is derived from an EMBL/GenBank/DDBJ whole genome shotgun (WGS) entry which is preliminary data.</text>
</comment>
<dbReference type="EMBL" id="JAPRAY010000002">
    <property type="protein sequence ID" value="MCZ0666214.1"/>
    <property type="molecule type" value="Genomic_DNA"/>
</dbReference>
<dbReference type="Proteomes" id="UP001079535">
    <property type="component" value="Unassembled WGS sequence"/>
</dbReference>
<dbReference type="PANTHER" id="PTHR12935:SF0">
    <property type="entry name" value="GAMMA-GLUTAMYLCYCLOTRANSFERASE"/>
    <property type="match status" value="1"/>
</dbReference>
<reference evidence="5" key="1">
    <citation type="submission" date="2022-11" db="EMBL/GenBank/DDBJ databases">
        <title>Temperate bacteriophages infecting mucin-degrading bacterium Ruminococcus gnavus from the human gut.</title>
        <authorList>
            <person name="Buttimer C."/>
        </authorList>
    </citation>
    <scope>NUCLEOTIDE SEQUENCE</scope>
    <source>
        <strain evidence="5">CCUG 49994</strain>
    </source>
</reference>
<dbReference type="Pfam" id="PF06094">
    <property type="entry name" value="GGACT"/>
    <property type="match status" value="1"/>
</dbReference>
<keyword evidence="1" id="KW-0456">Lyase</keyword>
<evidence type="ECO:0000256" key="1">
    <source>
        <dbReference type="ARBA" id="ARBA00023239"/>
    </source>
</evidence>
<accession>A0A9Q4HTH7</accession>
<dbReference type="PANTHER" id="PTHR12935">
    <property type="entry name" value="GAMMA-GLUTAMYLCYCLOTRANSFERASE"/>
    <property type="match status" value="1"/>
</dbReference>
<dbReference type="SUPFAM" id="SSF110857">
    <property type="entry name" value="Gamma-glutamyl cyclotransferase-like"/>
    <property type="match status" value="1"/>
</dbReference>
<gene>
    <name evidence="5" type="ORF">OZZ17_01490</name>
</gene>
<dbReference type="Gene3D" id="3.10.490.10">
    <property type="entry name" value="Gamma-glutamyl cyclotransferase-like"/>
    <property type="match status" value="1"/>
</dbReference>
<name>A0A9Q4HTH7_MEDGN</name>
<evidence type="ECO:0000256" key="2">
    <source>
        <dbReference type="PIRSR" id="PIRSR617939-1"/>
    </source>
</evidence>
<feature type="domain" description="Gamma-glutamylcyclotransferase AIG2-like" evidence="4">
    <location>
        <begin position="5"/>
        <end position="109"/>
    </location>
</feature>
<dbReference type="InterPro" id="IPR017939">
    <property type="entry name" value="G-Glutamylcylcotransferase"/>
</dbReference>
<evidence type="ECO:0000313" key="5">
    <source>
        <dbReference type="EMBL" id="MCZ0666214.1"/>
    </source>
</evidence>